<reference evidence="2" key="1">
    <citation type="submission" date="2023-06" db="EMBL/GenBank/DDBJ databases">
        <title>Genome-scale phylogeny and comparative genomics of the fungal order Sordariales.</title>
        <authorList>
            <consortium name="Lawrence Berkeley National Laboratory"/>
            <person name="Hensen N."/>
            <person name="Bonometti L."/>
            <person name="Westerberg I."/>
            <person name="Brannstrom I.O."/>
            <person name="Guillou S."/>
            <person name="Cros-Aarteil S."/>
            <person name="Calhoun S."/>
            <person name="Haridas S."/>
            <person name="Kuo A."/>
            <person name="Mondo S."/>
            <person name="Pangilinan J."/>
            <person name="Riley R."/>
            <person name="Labutti K."/>
            <person name="Andreopoulos B."/>
            <person name="Lipzen A."/>
            <person name="Chen C."/>
            <person name="Yanf M."/>
            <person name="Daum C."/>
            <person name="Ng V."/>
            <person name="Clum A."/>
            <person name="Steindorff A."/>
            <person name="Ohm R."/>
            <person name="Martin F."/>
            <person name="Silar P."/>
            <person name="Natvig D."/>
            <person name="Lalanne C."/>
            <person name="Gautier V."/>
            <person name="Ament-Velasquez S.L."/>
            <person name="Kruys A."/>
            <person name="Hutchinson M.I."/>
            <person name="Powell A.J."/>
            <person name="Barry K."/>
            <person name="Miller A.N."/>
            <person name="Grigoriev I.V."/>
            <person name="Debuchy R."/>
            <person name="Gladieux P."/>
            <person name="Thoren M.H."/>
            <person name="Johannesson H."/>
        </authorList>
    </citation>
    <scope>NUCLEOTIDE SEQUENCE</scope>
    <source>
        <strain evidence="2">SMH4607-1</strain>
    </source>
</reference>
<feature type="compositionally biased region" description="Polar residues" evidence="1">
    <location>
        <begin position="50"/>
        <end position="61"/>
    </location>
</feature>
<dbReference type="Proteomes" id="UP001172102">
    <property type="component" value="Unassembled WGS sequence"/>
</dbReference>
<comment type="caution">
    <text evidence="2">The sequence shown here is derived from an EMBL/GenBank/DDBJ whole genome shotgun (WGS) entry which is preliminary data.</text>
</comment>
<organism evidence="2 3">
    <name type="scientific">Lasiosphaeris hirsuta</name>
    <dbReference type="NCBI Taxonomy" id="260670"/>
    <lineage>
        <taxon>Eukaryota</taxon>
        <taxon>Fungi</taxon>
        <taxon>Dikarya</taxon>
        <taxon>Ascomycota</taxon>
        <taxon>Pezizomycotina</taxon>
        <taxon>Sordariomycetes</taxon>
        <taxon>Sordariomycetidae</taxon>
        <taxon>Sordariales</taxon>
        <taxon>Lasiosphaeriaceae</taxon>
        <taxon>Lasiosphaeris</taxon>
    </lineage>
</organism>
<evidence type="ECO:0000256" key="1">
    <source>
        <dbReference type="SAM" id="MobiDB-lite"/>
    </source>
</evidence>
<sequence>STLARIAKSAASLPSALFAGPPGASELPRIGATQKGETSQPGEGLYRAAESSSQARTNLPSGESIKPGQAQGHIAKEEVAFAAFLGGTSVFQPPAQDIKELWQSDPLTPDAPVASLRGRLFGDSLPEQEARDGMDIVALLSAQDDFEPNSIPDEAISDGDMESLRQALFGEGSDNQPPVAWDNVLNFIPGYLHNTTARSSAASANEFSMHLGAGDREEAWQTWVGQWSRVLTGYQDEVWGDLGSLVQEARVEVEELEQLSINEKPPLPAALLRLRAILGHLRGS</sequence>
<dbReference type="EMBL" id="JAUKUA010000001">
    <property type="protein sequence ID" value="KAK0730587.1"/>
    <property type="molecule type" value="Genomic_DNA"/>
</dbReference>
<protein>
    <submittedName>
        <fullName evidence="2">Uncharacterized protein</fullName>
    </submittedName>
</protein>
<accession>A0AA40BAC1</accession>
<evidence type="ECO:0000313" key="3">
    <source>
        <dbReference type="Proteomes" id="UP001172102"/>
    </source>
</evidence>
<feature type="region of interest" description="Disordered" evidence="1">
    <location>
        <begin position="15"/>
        <end position="72"/>
    </location>
</feature>
<dbReference type="AlphaFoldDB" id="A0AA40BAC1"/>
<feature type="non-terminal residue" evidence="2">
    <location>
        <position position="1"/>
    </location>
</feature>
<name>A0AA40BAC1_9PEZI</name>
<evidence type="ECO:0000313" key="2">
    <source>
        <dbReference type="EMBL" id="KAK0730587.1"/>
    </source>
</evidence>
<gene>
    <name evidence="2" type="ORF">B0H67DRAFT_451274</name>
</gene>
<keyword evidence="3" id="KW-1185">Reference proteome</keyword>
<proteinExistence type="predicted"/>
<feature type="non-terminal residue" evidence="2">
    <location>
        <position position="284"/>
    </location>
</feature>